<feature type="compositionally biased region" description="Polar residues" evidence="13">
    <location>
        <begin position="4207"/>
        <end position="4219"/>
    </location>
</feature>
<evidence type="ECO:0000256" key="7">
    <source>
        <dbReference type="ARBA" id="ARBA00022837"/>
    </source>
</evidence>
<feature type="region of interest" description="Disordered" evidence="13">
    <location>
        <begin position="3876"/>
        <end position="4185"/>
    </location>
</feature>
<dbReference type="PROSITE" id="PS00383">
    <property type="entry name" value="TYR_PHOSPHATASE_1"/>
    <property type="match status" value="1"/>
</dbReference>
<evidence type="ECO:0000256" key="8">
    <source>
        <dbReference type="ARBA" id="ARBA00022889"/>
    </source>
</evidence>
<feature type="region of interest" description="Disordered" evidence="13">
    <location>
        <begin position="4198"/>
        <end position="4219"/>
    </location>
</feature>
<feature type="domain" description="Cadherin" evidence="17">
    <location>
        <begin position="1712"/>
        <end position="1817"/>
    </location>
</feature>
<dbReference type="SMART" id="SM00194">
    <property type="entry name" value="PTPc"/>
    <property type="match status" value="1"/>
</dbReference>
<dbReference type="Gene3D" id="2.60.40.60">
    <property type="entry name" value="Cadherins"/>
    <property type="match status" value="17"/>
</dbReference>
<dbReference type="InterPro" id="IPR000387">
    <property type="entry name" value="Tyr_Pase_dom"/>
</dbReference>
<dbReference type="Proteomes" id="UP001174909">
    <property type="component" value="Unassembled WGS sequence"/>
</dbReference>
<evidence type="ECO:0000259" key="15">
    <source>
        <dbReference type="PROSITE" id="PS50055"/>
    </source>
</evidence>
<comment type="caution">
    <text evidence="18">The sequence shown here is derived from an EMBL/GenBank/DDBJ whole genome shotgun (WGS) entry which is preliminary data.</text>
</comment>
<feature type="domain" description="Cadherin" evidence="17">
    <location>
        <begin position="986"/>
        <end position="1090"/>
    </location>
</feature>
<dbReference type="CDD" id="cd08547">
    <property type="entry name" value="Type_II_cohesin"/>
    <property type="match status" value="1"/>
</dbReference>
<dbReference type="CDD" id="cd11304">
    <property type="entry name" value="Cadherin_repeat"/>
    <property type="match status" value="17"/>
</dbReference>
<keyword evidence="11" id="KW-0325">Glycoprotein</keyword>
<dbReference type="InterPro" id="IPR016130">
    <property type="entry name" value="Tyr_Pase_AS"/>
</dbReference>
<feature type="compositionally biased region" description="Basic and acidic residues" evidence="13">
    <location>
        <begin position="4045"/>
        <end position="4054"/>
    </location>
</feature>
<feature type="compositionally biased region" description="Pro residues" evidence="13">
    <location>
        <begin position="3963"/>
        <end position="3976"/>
    </location>
</feature>
<dbReference type="GO" id="GO:0007156">
    <property type="term" value="P:homophilic cell adhesion via plasma membrane adhesion molecules"/>
    <property type="evidence" value="ECO:0007669"/>
    <property type="project" value="InterPro"/>
</dbReference>
<feature type="compositionally biased region" description="Polar residues" evidence="13">
    <location>
        <begin position="3997"/>
        <end position="4007"/>
    </location>
</feature>
<dbReference type="FunFam" id="2.60.40.60:FF:000020">
    <property type="entry name" value="Dachsous cadherin-related 1b"/>
    <property type="match status" value="3"/>
</dbReference>
<evidence type="ECO:0000313" key="19">
    <source>
        <dbReference type="Proteomes" id="UP001174909"/>
    </source>
</evidence>
<feature type="region of interest" description="Disordered" evidence="13">
    <location>
        <begin position="2612"/>
        <end position="2641"/>
    </location>
</feature>
<dbReference type="InterPro" id="IPR015919">
    <property type="entry name" value="Cadherin-like_sf"/>
</dbReference>
<keyword evidence="9 14" id="KW-1133">Transmembrane helix</keyword>
<feature type="compositionally biased region" description="Polar residues" evidence="13">
    <location>
        <begin position="4073"/>
        <end position="4090"/>
    </location>
</feature>
<dbReference type="PRINTS" id="PR00700">
    <property type="entry name" value="PRTYPHPHTASE"/>
</dbReference>
<dbReference type="SUPFAM" id="SSF52799">
    <property type="entry name" value="(Phosphotyrosine protein) phosphatases II"/>
    <property type="match status" value="1"/>
</dbReference>
<evidence type="ECO:0000256" key="2">
    <source>
        <dbReference type="ARBA" id="ARBA00022475"/>
    </source>
</evidence>
<dbReference type="PROSITE" id="PS50056">
    <property type="entry name" value="TYR_PHOSPHATASE_2"/>
    <property type="match status" value="1"/>
</dbReference>
<dbReference type="InterPro" id="IPR020894">
    <property type="entry name" value="Cadherin_CS"/>
</dbReference>
<dbReference type="Pfam" id="PF00102">
    <property type="entry name" value="Y_phosphatase"/>
    <property type="match status" value="1"/>
</dbReference>
<evidence type="ECO:0000256" key="12">
    <source>
        <dbReference type="PROSITE-ProRule" id="PRU00043"/>
    </source>
</evidence>
<evidence type="ECO:0000259" key="17">
    <source>
        <dbReference type="PROSITE" id="PS50268"/>
    </source>
</evidence>
<evidence type="ECO:0000256" key="3">
    <source>
        <dbReference type="ARBA" id="ARBA00022692"/>
    </source>
</evidence>
<evidence type="ECO:0000256" key="10">
    <source>
        <dbReference type="ARBA" id="ARBA00023136"/>
    </source>
</evidence>
<keyword evidence="3 14" id="KW-0812">Transmembrane</keyword>
<dbReference type="Pfam" id="PF16070">
    <property type="entry name" value="Ig_TMEM132_4th"/>
    <property type="match status" value="1"/>
</dbReference>
<dbReference type="Gene3D" id="3.90.190.10">
    <property type="entry name" value="Protein tyrosine phosphatase superfamily"/>
    <property type="match status" value="1"/>
</dbReference>
<gene>
    <name evidence="18" type="ORF">GBAR_LOCUS27572</name>
</gene>
<feature type="domain" description="Tyrosine specific protein phosphatases" evidence="16">
    <location>
        <begin position="3784"/>
        <end position="3859"/>
    </location>
</feature>
<dbReference type="GO" id="GO:0004725">
    <property type="term" value="F:protein tyrosine phosphatase activity"/>
    <property type="evidence" value="ECO:0007669"/>
    <property type="project" value="InterPro"/>
</dbReference>
<evidence type="ECO:0000256" key="9">
    <source>
        <dbReference type="ARBA" id="ARBA00022989"/>
    </source>
</evidence>
<dbReference type="EMBL" id="CASHTH010003834">
    <property type="protein sequence ID" value="CAI8050130.1"/>
    <property type="molecule type" value="Genomic_DNA"/>
</dbReference>
<feature type="region of interest" description="Disordered" evidence="13">
    <location>
        <begin position="3461"/>
        <end position="3486"/>
    </location>
</feature>
<proteinExistence type="predicted"/>
<reference evidence="18" key="1">
    <citation type="submission" date="2023-03" db="EMBL/GenBank/DDBJ databases">
        <authorList>
            <person name="Steffen K."/>
            <person name="Cardenas P."/>
        </authorList>
    </citation>
    <scope>NUCLEOTIDE SEQUENCE</scope>
</reference>
<feature type="domain" description="Cadherin" evidence="17">
    <location>
        <begin position="3189"/>
        <end position="3297"/>
    </location>
</feature>
<keyword evidence="10 14" id="KW-0472">Membrane</keyword>
<feature type="domain" description="Tyrosine-protein phosphatase" evidence="15">
    <location>
        <begin position="3611"/>
        <end position="3868"/>
    </location>
</feature>
<dbReference type="PANTHER" id="PTHR24028:SF326">
    <property type="entry name" value="CADHERIN EGF LAG SEVEN-PASS G-TYPE RECEPTOR 3"/>
    <property type="match status" value="1"/>
</dbReference>
<evidence type="ECO:0000256" key="11">
    <source>
        <dbReference type="ARBA" id="ARBA00023180"/>
    </source>
</evidence>
<name>A0AA35TKT4_GEOBA</name>
<feature type="domain" description="Cadherin" evidence="17">
    <location>
        <begin position="1606"/>
        <end position="1711"/>
    </location>
</feature>
<dbReference type="FunFam" id="2.60.40.60:FF:000035">
    <property type="entry name" value="Protocadherin Fat 3"/>
    <property type="match status" value="1"/>
</dbReference>
<evidence type="ECO:0000256" key="4">
    <source>
        <dbReference type="ARBA" id="ARBA00022723"/>
    </source>
</evidence>
<keyword evidence="4" id="KW-0479">Metal-binding</keyword>
<dbReference type="InterPro" id="IPR031437">
    <property type="entry name" value="Ig_TMEM132_4th"/>
</dbReference>
<evidence type="ECO:0000256" key="14">
    <source>
        <dbReference type="SAM" id="Phobius"/>
    </source>
</evidence>
<dbReference type="Pfam" id="PF00028">
    <property type="entry name" value="Cadherin"/>
    <property type="match status" value="13"/>
</dbReference>
<protein>
    <submittedName>
        <fullName evidence="18">Protocadherin Fat 1</fullName>
    </submittedName>
</protein>
<dbReference type="GO" id="GO:0005886">
    <property type="term" value="C:plasma membrane"/>
    <property type="evidence" value="ECO:0007669"/>
    <property type="project" value="UniProtKB-SubCell"/>
</dbReference>
<keyword evidence="7 12" id="KW-0106">Calcium</keyword>
<dbReference type="PROSITE" id="PS50268">
    <property type="entry name" value="CADHERIN_2"/>
    <property type="match status" value="17"/>
</dbReference>
<keyword evidence="19" id="KW-1185">Reference proteome</keyword>
<feature type="domain" description="Cadherin" evidence="17">
    <location>
        <begin position="1296"/>
        <end position="1395"/>
    </location>
</feature>
<feature type="domain" description="Cadherin" evidence="17">
    <location>
        <begin position="2998"/>
        <end position="3094"/>
    </location>
</feature>
<dbReference type="Gene3D" id="1.10.1330.10">
    <property type="entry name" value="Dockerin domain"/>
    <property type="match status" value="1"/>
</dbReference>
<dbReference type="InterPro" id="IPR003595">
    <property type="entry name" value="Tyr_Pase_cat"/>
</dbReference>
<dbReference type="CDD" id="cd00047">
    <property type="entry name" value="PTPc"/>
    <property type="match status" value="1"/>
</dbReference>
<evidence type="ECO:0000256" key="6">
    <source>
        <dbReference type="ARBA" id="ARBA00022737"/>
    </source>
</evidence>
<keyword evidence="2" id="KW-1003">Cell membrane</keyword>
<dbReference type="PRINTS" id="PR00205">
    <property type="entry name" value="CADHERIN"/>
</dbReference>
<dbReference type="InterPro" id="IPR036439">
    <property type="entry name" value="Dockerin_dom_sf"/>
</dbReference>
<dbReference type="InterPro" id="IPR002126">
    <property type="entry name" value="Cadherin-like_dom"/>
</dbReference>
<organism evidence="18 19">
    <name type="scientific">Geodia barretti</name>
    <name type="common">Barrett's horny sponge</name>
    <dbReference type="NCBI Taxonomy" id="519541"/>
    <lineage>
        <taxon>Eukaryota</taxon>
        <taxon>Metazoa</taxon>
        <taxon>Porifera</taxon>
        <taxon>Demospongiae</taxon>
        <taxon>Heteroscleromorpha</taxon>
        <taxon>Tetractinellida</taxon>
        <taxon>Astrophorina</taxon>
        <taxon>Geodiidae</taxon>
        <taxon>Geodia</taxon>
    </lineage>
</organism>
<feature type="domain" description="Cadherin" evidence="17">
    <location>
        <begin position="1818"/>
        <end position="1933"/>
    </location>
</feature>
<feature type="compositionally biased region" description="Basic and acidic residues" evidence="13">
    <location>
        <begin position="2621"/>
        <end position="2633"/>
    </location>
</feature>
<feature type="domain" description="Cadherin" evidence="17">
    <location>
        <begin position="674"/>
        <end position="776"/>
    </location>
</feature>
<feature type="domain" description="Cadherin" evidence="17">
    <location>
        <begin position="882"/>
        <end position="984"/>
    </location>
</feature>
<evidence type="ECO:0000313" key="18">
    <source>
        <dbReference type="EMBL" id="CAI8050130.1"/>
    </source>
</evidence>
<accession>A0AA35TKT4</accession>
<dbReference type="GO" id="GO:0000272">
    <property type="term" value="P:polysaccharide catabolic process"/>
    <property type="evidence" value="ECO:0007669"/>
    <property type="project" value="InterPro"/>
</dbReference>
<dbReference type="InterPro" id="IPR029021">
    <property type="entry name" value="Prot-tyrosine_phosphatase-like"/>
</dbReference>
<sequence>MVEGRFGTGSATTSLTFSSQPVTITSLLDFSLLDNSSSDTLSGEIGFEATLSLRATFNDSTTFPNFIPEAEGVFPSLVSLTSDNPMVASVSSTSGEVTLIGNHHSQVALTATHISSGASVQLYFFCNLHPAVGDIDIGDSRGPPVPSVKLEDSFSLPVRVNSGSQLLQSFQLIMLYNSQQLSIVGFSNGEDWVTGTLAVNDMPGQGLVHIEGSTSNSDAVSGLVHIADLVFRAERVATVSLDGLVISLMDTGGEMIPTNGVANRGFVAAKVSFIVSEGSGRRRRAAEENPRTLRARRNVTPCPTTPPCEVCEGTRERGDINGDCVLDSTDPTYLLAYHAEGLFDFQLPSGLSLQLSLIPAQSEALDVDINTVDDVADAYYLSQVETGLLNFLTDLSIVPVQNNSDCFFRINATLVSKDDTPATNETSAVFFDVSLPFDSLFENQRLFDESTFTLGAASTVSKGISLQGGILEAEYLSPGIFGVQFHSNITSNDIGVSVIQVTTSDGSTTSLGRTRAFLGLPDPPHSFPHKLTLNLPTFSDTTTVSYANGYNPLTTFDNTLSSGVCLIPPGPPIVSPTEYSEEIAEDSPEGTFVVAINSTSQSDEQLSFSIAEGNTGEVFLVSSFGLVLVNRELDFETTAEYRLLIAVTDPSTGRSTFANVAILIMDVNDNRPQFSPVPPVLLPQNTPPGSVVTTINASDADAGANADISFSIESEGDTFDIDESSGIVTLTQTLDFDTQSYYEVVVTAVDGGQSPLNSSLAINITILPPDPTVLEFTNALNLSISEDARPGHVVVQLEAVPVSNETINATISYSLDAPMGSPFSLSSTTGELVVSGALDREMDDLYEITVSASITNIRRSIPASTFVSIMVLDINDNAPEFSEDSYSATLTENSAPDTLSLNIIATDLDLGRNGSVTYTLLEPLQGLLINSSSGVLSNSLVFDFETTDVIGVTVVATDNGSPPQSSEVNISIYIVDINDNNPIVVASPDTKINISEEAPLGMVIFSLSIFDNDTVDVNGALSLMQLSGFTHFYLNTTTGDVTLTRSLDYETAQNMSILVQGSDSGSPMLSSPVTELVVIVEDENDNSPIFSQLTYSVLISELEAVGEILLNLTISDVDGSEPNRETIFFFSSHSTTSPFNLTSDGQLVLSQPLDRERNDSYLLTVEAMNIVPGTNASLASIYISVIDENEFSPAFEAETYNVSVIEEKAGEFVAQVTATDSDSTANVSYRIHGVEAALFGISNEGVITNIVPLDRESKSSYRVTVVASDNSEPEKTSAAIVMVTVADINDNAPEISSFDKTIRISETTSVGTTLTSFTAEDPDNGENGTVTFFLVNTTEDFVLTLTGDLSVAAALDAIVTPLYNLTVFAEDLGTPALSTNVSLTVIVLPYSAPVFNQSIYTASITENNPENTSLLQVNATSRDPDASITYSLENSVSGVFSIDPNTGSVIVLQVLDREELSSHNFSVIASVVVNGSESTDNAEIVVSVIDANDEEPYFNSTSFSFTVNETAPIGTLLATIQAFDDDLGENAVVLYSLKPVSVLDDGLFEIDQQNGNLTVSTSLIDRTENYLFILTASNLESVGNLSANLSLAVDITHVNDFTPEFNESVYGLNVREDTIPGSRALLAVLAIDGDIGTAGQVEYSLDTNTTLFSINSTTGGIALSSSLDYETLPMLGFEVEVIARDGGFPSQSSTAVINVTVVDVNDNPPVFSQISYNGTIEENAVVGTSILQLMVSDRDSPVNSYVTFDILSTPDVSGLFSVDENGTLRSDDVFDAENAASFTFMIIAANDGLGGSLTAATIITVDVIDLNDNSPMFTEISYSRVLKAPLEPGIVLITVSAMDADRTDQNNEIYFSLNDTFPSGFLDIDRVSGTILLAEEVEEAVNISAIVIATDRGDPPNTMTAEVSVIILSPDDLTAGREFDFSITGSPGLSLTGLPTEASEHFFQQRLNLALGRQGSDSHRFTAELGAVVGSVEVPLTRLPPSSVDAVLMTPDVWSDDKRIEVAVQVRDTFGNVQTDGSVEPMVIVRHPSLPPIPYNTCTPSLENGTCIASISLPEEWFSSDAILTVSEVVVENMPEIVGTVQLYATPVFISPSSTYVYIEMPYRSLTTGEMITVPVYAAAGESSVASYTIQIETSPEVELHGLIVSPNEWLAETVSTTSGGTTVTAVRANQTVIPPSGQARLFDISATIISSGRTGLIDNAVSATVLFLGDTHLSQLLPEPPQPSTPAFALNRMGTDTTGHLYIDSDPPLGLFAYASTAELVNTAGLTGNTVNVPLTTLSVHRHAQIVEVAAEECQTGNENVVLTDCSTLVLTPAQTQGSESAQVAVSYSGFNASFPVRVWVPEFPIKLASLDTELNKVEGWFDSQDCRPKYQRAKIQAFANFTDSIASVRDIVITDLVSGALTSTNNSIATVNQNFITGISPGLAGIRFTVGSETSELEINVTDQPSEVLGLDIQIVTDITVSTILPANDREVGNTLNITVGQNFDSAGDTGSIITTAVFADGSRMVLNGTQDDLSLTSLNTSVLDFLNDETLVVFSSGSGELIQAEWRSDTSFCPEQSAISSGEAELVINLSELGAGRKRRSTTAKEKLPLSYRYEVGANLMLENSNGDQLKTSHPSEMRFDSSEKSRVRRTVGSTVTGDLDGNGGFETSDASYLQRYLLSLTPGALLEEEFNLTTNHTQRFDIDMSGEANPNDVIFLLKVHSNIYRFVTDISFQSVSVMDEGCLLAINVTLRDSNDHPALPESTQLFIDFVHENPRFQAMFDSTNITEPGEKEPVTKGDGEYGGLVQAEHYGEGVFGITTQSAINITGIGLSLIQVTFDSENETSPVRNVGMFQSGRPKFNSSLNLTFSTQGHRVTISRKNGYTPLRLVDSTLTSTECHLRQLPLFFEQSLYAANVPESTVLLVVVLQVSAITHRPGSTVNYSIADPSAPFAVEPESGEISVAGGLDFDFGERFYNFTVLAEEVSNSSVLMTAGATVNVGVLNENDLRPLIESIAPFDLPANTTAGEAIFTANASDPDGLDQLTYSLSSLPNLFSINETSGTVSATQSLLHLGNPRVTLTVTVSDSLLTSNLTINLTIFHPSFSLEFLTGSLLENATIGEAVVVVVIDEARTQTFSFSISGDLFTINSTDGVTATIAVNGSLDYEMFPVHVVTVVADSSHFHLETNVTVFVLDVNDNCPTFPVSQYTVSFSGGSPVGTVIDNHPRARDRDTAENSVITYSISSQLPSGIFSVDPTSGDLRLAQSLERGPSAVSLNLSAFDDCTLGVNGSLSIFIDVNLTIVSFSPDPPVAALTIGEAVGVTLSISTAIVVLLLLVMVAMAMSHMKRRRKDKLPAFLSHDFQVEHIGVEEHPVADDSVDVLLPLAEQKGRHFAEKFGKEDETTAFWYQDERRVELVPPQYRSSDGESSDDEDLSRVGLDTGEWAFDLPPPMSEDSDPDMSDLWVVEDGTLLSEKKGRKHSFLSRKNTGTSGTSGGEKRTSRIMPKFSLRRHGSRGAGAMGGGGEGDRVRLVEGEGGEAWGEDEETTGQRDVMSEAEIQNVKFQLAGLKRKRDSVLVGGKVIPTIQEESETVQPPRPPASTPSVITMETAKECATRLRRTVQSGEYRAQYQKLQAVKPRSGHTHASLACNAGKNRYRNVLAPDHSRVKLVNSHPKVEGGDYVNASHIDFPSAQNGYIVTQGPLPSTLVDFWQLVWEQGVTRVVMTCNVVEDGRVKSERYWPEIGKTATYGSIAVQSLSLRQRKGHRETSLSVTCDGVSREVTHYHFTGWPDFGTPSTTGGFVDLVKSVGGTRGGERGPILVHCSAGLGRSGVFVAVHSSLETQAEGTARIDLETTVREMRKQRGGMVQTPDQYRFCFEAVAEALDPVLPPTEEEEFRPPVGTQSLSKHATFPQPQVSNAPPLPPRPSSQTPLQQQETRSVKIRKSSIPQSQPQLPPSEEDIPNLPPFQDEDILKRVSSPPPPSSSPPPPLTPSTSETPDDTPTKYPFLETSPEATPTKQPTSDEIPDICVTPPTRHESLSSMNQDFESMDRKLKASSFARHQERGKRTDSGFQELPRDLASPPEKSSAVRTTSKVKNKQDTPPQRSKNHGAVKTSSLPQTKPVDGEKKESRMTEDELKETLSGFEVPPPGKRRGIRDWRRPDYGGGVSSEDGSDEEELRGDDTEAKMGRGKLVDEDGGGFQDCTVVVFGETSKVGSVPFPDPQTTTGTCESDSD</sequence>
<dbReference type="SMART" id="SM00112">
    <property type="entry name" value="CA"/>
    <property type="match status" value="17"/>
</dbReference>
<comment type="subcellular location">
    <subcellularLocation>
        <location evidence="1">Cell membrane</location>
        <topology evidence="1">Single-pass type I membrane protein</topology>
    </subcellularLocation>
</comment>
<keyword evidence="8" id="KW-0130">Cell adhesion</keyword>
<feature type="compositionally biased region" description="Basic and acidic residues" evidence="13">
    <location>
        <begin position="4108"/>
        <end position="4124"/>
    </location>
</feature>
<evidence type="ECO:0000256" key="1">
    <source>
        <dbReference type="ARBA" id="ARBA00004251"/>
    </source>
</evidence>
<dbReference type="PROSITE" id="PS00232">
    <property type="entry name" value="CADHERIN_1"/>
    <property type="match status" value="7"/>
</dbReference>
<dbReference type="PANTHER" id="PTHR24028">
    <property type="entry name" value="CADHERIN-87A"/>
    <property type="match status" value="1"/>
</dbReference>
<feature type="domain" description="Cadherin" evidence="17">
    <location>
        <begin position="2895"/>
        <end position="2998"/>
    </location>
</feature>
<feature type="domain" description="Cadherin" evidence="17">
    <location>
        <begin position="575"/>
        <end position="674"/>
    </location>
</feature>
<feature type="compositionally biased region" description="Basic and acidic residues" evidence="13">
    <location>
        <begin position="4165"/>
        <end position="4179"/>
    </location>
</feature>
<dbReference type="PROSITE" id="PS50055">
    <property type="entry name" value="TYR_PHOSPHATASE_PTP"/>
    <property type="match status" value="1"/>
</dbReference>
<feature type="domain" description="Cadherin" evidence="17">
    <location>
        <begin position="1499"/>
        <end position="1605"/>
    </location>
</feature>
<feature type="domain" description="Cadherin" evidence="17">
    <location>
        <begin position="3091"/>
        <end position="3188"/>
    </location>
</feature>
<feature type="domain" description="Cadherin" evidence="17">
    <location>
        <begin position="776"/>
        <end position="881"/>
    </location>
</feature>
<feature type="transmembrane region" description="Helical" evidence="14">
    <location>
        <begin position="3304"/>
        <end position="3328"/>
    </location>
</feature>
<feature type="domain" description="Cadherin" evidence="17">
    <location>
        <begin position="1091"/>
        <end position="1195"/>
    </location>
</feature>
<evidence type="ECO:0000259" key="16">
    <source>
        <dbReference type="PROSITE" id="PS50056"/>
    </source>
</evidence>
<evidence type="ECO:0000256" key="13">
    <source>
        <dbReference type="SAM" id="MobiDB-lite"/>
    </source>
</evidence>
<keyword evidence="5" id="KW-0732">Signal</keyword>
<dbReference type="InterPro" id="IPR000242">
    <property type="entry name" value="PTP_cat"/>
</dbReference>
<dbReference type="FunFam" id="2.60.40.60:FF:000123">
    <property type="entry name" value="Protocadherin beta 4"/>
    <property type="match status" value="1"/>
</dbReference>
<dbReference type="SMART" id="SM00404">
    <property type="entry name" value="PTPc_motif"/>
    <property type="match status" value="1"/>
</dbReference>
<dbReference type="InterPro" id="IPR050174">
    <property type="entry name" value="Protocadherin/Cadherin-CA"/>
</dbReference>
<feature type="domain" description="Cadherin" evidence="17">
    <location>
        <begin position="1396"/>
        <end position="1498"/>
    </location>
</feature>
<evidence type="ECO:0000256" key="5">
    <source>
        <dbReference type="ARBA" id="ARBA00022729"/>
    </source>
</evidence>
<feature type="domain" description="Cadherin" evidence="17">
    <location>
        <begin position="1196"/>
        <end position="1295"/>
    </location>
</feature>
<dbReference type="SUPFAM" id="SSF49313">
    <property type="entry name" value="Cadherin-like"/>
    <property type="match status" value="17"/>
</dbReference>
<feature type="compositionally biased region" description="Polar residues" evidence="13">
    <location>
        <begin position="3886"/>
        <end position="3903"/>
    </location>
</feature>
<dbReference type="GO" id="GO:0005509">
    <property type="term" value="F:calcium ion binding"/>
    <property type="evidence" value="ECO:0007669"/>
    <property type="project" value="UniProtKB-UniRule"/>
</dbReference>
<keyword evidence="6" id="KW-0677">Repeat</keyword>